<name>A0A9P6RPM1_9FUNG</name>
<evidence type="ECO:0000256" key="1">
    <source>
        <dbReference type="SAM" id="MobiDB-lite"/>
    </source>
</evidence>
<gene>
    <name evidence="2" type="ORF">BGZ99_002455</name>
</gene>
<accession>A0A9P6RPM1</accession>
<keyword evidence="3" id="KW-1185">Reference proteome</keyword>
<protein>
    <submittedName>
        <fullName evidence="2">Uncharacterized protein</fullName>
    </submittedName>
</protein>
<dbReference type="Proteomes" id="UP000738325">
    <property type="component" value="Unassembled WGS sequence"/>
</dbReference>
<comment type="caution">
    <text evidence="2">The sequence shown here is derived from an EMBL/GenBank/DDBJ whole genome shotgun (WGS) entry which is preliminary data.</text>
</comment>
<dbReference type="EMBL" id="JAAAIP010000173">
    <property type="protein sequence ID" value="KAG0323838.1"/>
    <property type="molecule type" value="Genomic_DNA"/>
</dbReference>
<sequence length="174" mass="18711">MLTGLAGTGVGSRIVGHERRGGTKMRKEQQKHIVVSFTNEYRTLKTCLFCFGPVRLARRRRLVNDPIRSLRLYGGIECVNPVCVSFKAGYTIKARDAHSVVVIALAGASNLLSPERETLPPFARFAYIPPIPAIATATSALSDFVTKNASPALETLSPQTSIDDATGAPTNVGL</sequence>
<evidence type="ECO:0000313" key="2">
    <source>
        <dbReference type="EMBL" id="KAG0323838.1"/>
    </source>
</evidence>
<feature type="compositionally biased region" description="Basic and acidic residues" evidence="1">
    <location>
        <begin position="15"/>
        <end position="25"/>
    </location>
</feature>
<feature type="compositionally biased region" description="Gly residues" evidence="1">
    <location>
        <begin position="1"/>
        <end position="10"/>
    </location>
</feature>
<feature type="region of interest" description="Disordered" evidence="1">
    <location>
        <begin position="1"/>
        <end position="25"/>
    </location>
</feature>
<reference evidence="2" key="1">
    <citation type="journal article" date="2020" name="Fungal Divers.">
        <title>Resolving the Mortierellaceae phylogeny through synthesis of multi-gene phylogenetics and phylogenomics.</title>
        <authorList>
            <person name="Vandepol N."/>
            <person name="Liber J."/>
            <person name="Desiro A."/>
            <person name="Na H."/>
            <person name="Kennedy M."/>
            <person name="Barry K."/>
            <person name="Grigoriev I.V."/>
            <person name="Miller A.N."/>
            <person name="O'Donnell K."/>
            <person name="Stajich J.E."/>
            <person name="Bonito G."/>
        </authorList>
    </citation>
    <scope>NUCLEOTIDE SEQUENCE</scope>
    <source>
        <strain evidence="2">REB-010B</strain>
    </source>
</reference>
<organism evidence="2 3">
    <name type="scientific">Dissophora globulifera</name>
    <dbReference type="NCBI Taxonomy" id="979702"/>
    <lineage>
        <taxon>Eukaryota</taxon>
        <taxon>Fungi</taxon>
        <taxon>Fungi incertae sedis</taxon>
        <taxon>Mucoromycota</taxon>
        <taxon>Mortierellomycotina</taxon>
        <taxon>Mortierellomycetes</taxon>
        <taxon>Mortierellales</taxon>
        <taxon>Mortierellaceae</taxon>
        <taxon>Dissophora</taxon>
    </lineage>
</organism>
<dbReference type="OrthoDB" id="2424936at2759"/>
<evidence type="ECO:0000313" key="3">
    <source>
        <dbReference type="Proteomes" id="UP000738325"/>
    </source>
</evidence>
<proteinExistence type="predicted"/>
<dbReference type="AlphaFoldDB" id="A0A9P6RPM1"/>